<reference evidence="2 3" key="1">
    <citation type="submission" date="2024-04" db="EMBL/GenBank/DDBJ databases">
        <title>Draft genome sequence of Sessilibacter corallicola NBRC 116591.</title>
        <authorList>
            <person name="Miyakawa T."/>
            <person name="Kusuya Y."/>
            <person name="Miura T."/>
        </authorList>
    </citation>
    <scope>NUCLEOTIDE SEQUENCE [LARGE SCALE GENOMIC DNA]</scope>
    <source>
        <strain evidence="2 3">KU-00831-HH</strain>
    </source>
</reference>
<proteinExistence type="predicted"/>
<evidence type="ECO:0000313" key="2">
    <source>
        <dbReference type="EMBL" id="GAA6167863.1"/>
    </source>
</evidence>
<protein>
    <recommendedName>
        <fullName evidence="4">Peptidase S8/S53 domain-containing protein</fullName>
    </recommendedName>
</protein>
<dbReference type="Proteomes" id="UP001465153">
    <property type="component" value="Unassembled WGS sequence"/>
</dbReference>
<keyword evidence="1" id="KW-0732">Signal</keyword>
<name>A0ABQ0A889_9GAMM</name>
<dbReference type="SUPFAM" id="SSF52743">
    <property type="entry name" value="Subtilisin-like"/>
    <property type="match status" value="1"/>
</dbReference>
<evidence type="ECO:0000256" key="1">
    <source>
        <dbReference type="SAM" id="SignalP"/>
    </source>
</evidence>
<dbReference type="EMBL" id="BAABWN010000005">
    <property type="protein sequence ID" value="GAA6167863.1"/>
    <property type="molecule type" value="Genomic_DNA"/>
</dbReference>
<feature type="chain" id="PRO_5046257665" description="Peptidase S8/S53 domain-containing protein" evidence="1">
    <location>
        <begin position="24"/>
        <end position="728"/>
    </location>
</feature>
<comment type="caution">
    <text evidence="2">The sequence shown here is derived from an EMBL/GenBank/DDBJ whole genome shotgun (WGS) entry which is preliminary data.</text>
</comment>
<dbReference type="Gene3D" id="3.40.50.200">
    <property type="entry name" value="Peptidase S8/S53 domain"/>
    <property type="match status" value="2"/>
</dbReference>
<dbReference type="RefSeq" id="WP_353302519.1">
    <property type="nucleotide sequence ID" value="NZ_BAABWN010000005.1"/>
</dbReference>
<feature type="signal peptide" evidence="1">
    <location>
        <begin position="1"/>
        <end position="23"/>
    </location>
</feature>
<keyword evidence="3" id="KW-1185">Reference proteome</keyword>
<accession>A0ABQ0A889</accession>
<dbReference type="InterPro" id="IPR036852">
    <property type="entry name" value="Peptidase_S8/S53_dom_sf"/>
</dbReference>
<evidence type="ECO:0008006" key="4">
    <source>
        <dbReference type="Google" id="ProtNLM"/>
    </source>
</evidence>
<evidence type="ECO:0000313" key="3">
    <source>
        <dbReference type="Proteomes" id="UP001465153"/>
    </source>
</evidence>
<sequence>MRKLLAMTVSAAALVLATNGAVADELTQALQVKKIGSALMQVSKNASEKSGAEIGMMGSDANPIKLANVSSDGYVLIDAVAADGADKLVAMLESLGAKNISSYGRMVSASVPAAKLTDMALSETMAFARPVTMATNAGVVTQQGTRAIGADINNTVLGLDGSGFTVGVLSDSFDCDPGTLAGDRYATPEEDVANGDIPATYENLEPIADPTGCTDEGRAMAQLIVDNVPGVNILFHSAFNGQASFAEGIVELARAGADVIVDDVIYFAEPMFQDGIIAQAADEVSRLGIPYYSSNSNYGRDSFESNYRAVEATIDSVEGIWHDFDEGEGVDLLKTITLNGANQTSLSFQWDSPNFSAGGAGATNDVDVIMFDENGVRVPNCLEFQAENNGEFPPLCQFLLDDGGGFVDGGNGGDAIEVVSLVDSVGGSTVQLGFLTETGEAPGFVKYVIYEGGVSDSEYPINASTAYGHNNAAGSEGVGASAFFFNEAFIGDANTESARAEAGEEECVPACLNSFSSAGGTPILFDLEGNRLPAPEVRLKPGVTASDGGNTSFFFFDTFFDDDDSDGVFATNEEEEFPNFFGTSAAAPNAASVALQMIQATTSPVLGTNQRGETTYTMCRPNYFGGRKFGRTVRVREDRVDARLARGFLYGACNRPETQAIYHAMRVTAKDMNIASFGSGVTSSTFEEIGPLGFDFDSGFGFVDGPAAVKAIKKKQHYYYFPYFRKFD</sequence>
<gene>
    <name evidence="2" type="ORF">NBRC116591_16740</name>
</gene>
<organism evidence="2 3">
    <name type="scientific">Sessilibacter corallicola</name>
    <dbReference type="NCBI Taxonomy" id="2904075"/>
    <lineage>
        <taxon>Bacteria</taxon>
        <taxon>Pseudomonadati</taxon>
        <taxon>Pseudomonadota</taxon>
        <taxon>Gammaproteobacteria</taxon>
        <taxon>Cellvibrionales</taxon>
        <taxon>Cellvibrionaceae</taxon>
        <taxon>Sessilibacter</taxon>
    </lineage>
</organism>